<feature type="transmembrane region" description="Helical" evidence="5">
    <location>
        <begin position="93"/>
        <end position="114"/>
    </location>
</feature>
<evidence type="ECO:0000256" key="5">
    <source>
        <dbReference type="SAM" id="Phobius"/>
    </source>
</evidence>
<name>A0ABS4JUW8_9FIRM</name>
<keyword evidence="7" id="KW-1185">Reference proteome</keyword>
<comment type="subcellular location">
    <subcellularLocation>
        <location evidence="1">Membrane</location>
        <topology evidence="1">Multi-pass membrane protein</topology>
    </subcellularLocation>
</comment>
<keyword evidence="3 5" id="KW-1133">Transmembrane helix</keyword>
<evidence type="ECO:0000256" key="3">
    <source>
        <dbReference type="ARBA" id="ARBA00022989"/>
    </source>
</evidence>
<sequence>MGFVALVSLAAALVHVAGGWVALRLADLRGEADQVSALGAGFLLGTALLSLVPAAARTSGGAEFLALGFALFLLLRVLTGAGHHGEEGTASLWPAFAGMSLHSLIEGVALGLAVRGGGPAARLVVMGLMLHKIPEGISGAALFFTATGSPRGALSSLVLTALATVAGGVLGYLGGGATAAAGPQGLGIAAGGILYVGATELLPQVLRRRGLVWLSLVGMALVLVMLRAGGAGHAH</sequence>
<protein>
    <submittedName>
        <fullName evidence="6">Zinc transporter ZupT</fullName>
    </submittedName>
</protein>
<accession>A0ABS4JUW8</accession>
<feature type="transmembrane region" description="Helical" evidence="5">
    <location>
        <begin position="179"/>
        <end position="198"/>
    </location>
</feature>
<dbReference type="Proteomes" id="UP001519289">
    <property type="component" value="Unassembled WGS sequence"/>
</dbReference>
<feature type="transmembrane region" description="Helical" evidence="5">
    <location>
        <begin position="35"/>
        <end position="52"/>
    </location>
</feature>
<organism evidence="6 7">
    <name type="scientific">Symbiobacterium terraclitae</name>
    <dbReference type="NCBI Taxonomy" id="557451"/>
    <lineage>
        <taxon>Bacteria</taxon>
        <taxon>Bacillati</taxon>
        <taxon>Bacillota</taxon>
        <taxon>Clostridia</taxon>
        <taxon>Eubacteriales</taxon>
        <taxon>Symbiobacteriaceae</taxon>
        <taxon>Symbiobacterium</taxon>
    </lineage>
</organism>
<dbReference type="PANTHER" id="PTHR11040:SF44">
    <property type="entry name" value="PROTEIN ZNTC-RELATED"/>
    <property type="match status" value="1"/>
</dbReference>
<evidence type="ECO:0000256" key="4">
    <source>
        <dbReference type="ARBA" id="ARBA00023136"/>
    </source>
</evidence>
<feature type="transmembrane region" description="Helical" evidence="5">
    <location>
        <begin position="153"/>
        <end position="173"/>
    </location>
</feature>
<comment type="caution">
    <text evidence="6">The sequence shown here is derived from an EMBL/GenBank/DDBJ whole genome shotgun (WGS) entry which is preliminary data.</text>
</comment>
<proteinExistence type="predicted"/>
<keyword evidence="4 5" id="KW-0472">Membrane</keyword>
<dbReference type="RefSeq" id="WP_209467425.1">
    <property type="nucleotide sequence ID" value="NZ_JAGGLG010000026.1"/>
</dbReference>
<dbReference type="InterPro" id="IPR003689">
    <property type="entry name" value="ZIP"/>
</dbReference>
<feature type="transmembrane region" description="Helical" evidence="5">
    <location>
        <begin position="64"/>
        <end position="81"/>
    </location>
</feature>
<feature type="transmembrane region" description="Helical" evidence="5">
    <location>
        <begin position="210"/>
        <end position="229"/>
    </location>
</feature>
<dbReference type="EMBL" id="JAGGLG010000026">
    <property type="protein sequence ID" value="MBP2019308.1"/>
    <property type="molecule type" value="Genomic_DNA"/>
</dbReference>
<reference evidence="6 7" key="1">
    <citation type="submission" date="2021-03" db="EMBL/GenBank/DDBJ databases">
        <title>Genomic Encyclopedia of Type Strains, Phase IV (KMG-IV): sequencing the most valuable type-strain genomes for metagenomic binning, comparative biology and taxonomic classification.</title>
        <authorList>
            <person name="Goeker M."/>
        </authorList>
    </citation>
    <scope>NUCLEOTIDE SEQUENCE [LARGE SCALE GENOMIC DNA]</scope>
    <source>
        <strain evidence="6 7">DSM 27138</strain>
    </source>
</reference>
<evidence type="ECO:0000313" key="6">
    <source>
        <dbReference type="EMBL" id="MBP2019308.1"/>
    </source>
</evidence>
<keyword evidence="2 5" id="KW-0812">Transmembrane</keyword>
<gene>
    <name evidence="6" type="ORF">J2Z79_002735</name>
</gene>
<evidence type="ECO:0000256" key="1">
    <source>
        <dbReference type="ARBA" id="ARBA00004141"/>
    </source>
</evidence>
<evidence type="ECO:0000313" key="7">
    <source>
        <dbReference type="Proteomes" id="UP001519289"/>
    </source>
</evidence>
<dbReference type="Pfam" id="PF02535">
    <property type="entry name" value="Zip"/>
    <property type="match status" value="1"/>
</dbReference>
<dbReference type="PANTHER" id="PTHR11040">
    <property type="entry name" value="ZINC/IRON TRANSPORTER"/>
    <property type="match status" value="1"/>
</dbReference>
<evidence type="ECO:0000256" key="2">
    <source>
        <dbReference type="ARBA" id="ARBA00022692"/>
    </source>
</evidence>